<name>A0A7I9XYJ9_9MYCO</name>
<organism evidence="1 2">
    <name type="scientific">Mycobacterium botniense</name>
    <dbReference type="NCBI Taxonomy" id="84962"/>
    <lineage>
        <taxon>Bacteria</taxon>
        <taxon>Bacillati</taxon>
        <taxon>Actinomycetota</taxon>
        <taxon>Actinomycetes</taxon>
        <taxon>Mycobacteriales</taxon>
        <taxon>Mycobacteriaceae</taxon>
        <taxon>Mycobacterium</taxon>
    </lineage>
</organism>
<sequence>MDTVQAHETSGLIMWYSSLSHRRYPLAGWRDVIRGIGVATPLTATVLVSVLGGPSAHADVVDVLVDPIIASLVDAATAGAVAADAAGVGASATAAAADVGGALDPAAELDPVLAGVMNSVNTAVDGFVQGTLNGPIGGSLDQVINASSTVLLGRDVIEATGATPADAAASLQSLALPAGADPAAALGLPSLTPQIPDAFLEFVKDCDGYAFTVEDDGLLYENYDIIGTIAMQINAGLASNPVDSVAVNGFFTQILDHDWTYTVLGIPVPVTTNFFEEFVIKEMNPDAFTSSGLPANPGNPVETIAYQLDNLLANTVYAVDLNLAEVFLWG</sequence>
<comment type="caution">
    <text evidence="1">The sequence shown here is derived from an EMBL/GenBank/DDBJ whole genome shotgun (WGS) entry which is preliminary data.</text>
</comment>
<gene>
    <name evidence="1" type="ORF">MBOT_21720</name>
</gene>
<dbReference type="EMBL" id="BLKW01000004">
    <property type="protein sequence ID" value="GFG74807.1"/>
    <property type="molecule type" value="Genomic_DNA"/>
</dbReference>
<protein>
    <submittedName>
        <fullName evidence="1">Uncharacterized protein</fullName>
    </submittedName>
</protein>
<reference evidence="1 2" key="1">
    <citation type="journal article" date="2019" name="Emerg. Microbes Infect.">
        <title>Comprehensive subspecies identification of 175 nontuberculous mycobacteria species based on 7547 genomic profiles.</title>
        <authorList>
            <person name="Matsumoto Y."/>
            <person name="Kinjo T."/>
            <person name="Motooka D."/>
            <person name="Nabeya D."/>
            <person name="Jung N."/>
            <person name="Uechi K."/>
            <person name="Horii T."/>
            <person name="Iida T."/>
            <person name="Fujita J."/>
            <person name="Nakamura S."/>
        </authorList>
    </citation>
    <scope>NUCLEOTIDE SEQUENCE [LARGE SCALE GENOMIC DNA]</scope>
    <source>
        <strain evidence="1 2">JCM 17322</strain>
    </source>
</reference>
<proteinExistence type="predicted"/>
<evidence type="ECO:0000313" key="2">
    <source>
        <dbReference type="Proteomes" id="UP000465361"/>
    </source>
</evidence>
<evidence type="ECO:0000313" key="1">
    <source>
        <dbReference type="EMBL" id="GFG74807.1"/>
    </source>
</evidence>
<accession>A0A7I9XYJ9</accession>
<dbReference type="Proteomes" id="UP000465361">
    <property type="component" value="Unassembled WGS sequence"/>
</dbReference>
<keyword evidence="2" id="KW-1185">Reference proteome</keyword>
<dbReference type="AlphaFoldDB" id="A0A7I9XYJ9"/>